<evidence type="ECO:0000313" key="8">
    <source>
        <dbReference type="EMBL" id="KAG2606488.1"/>
    </source>
</evidence>
<evidence type="ECO:0000256" key="7">
    <source>
        <dbReference type="RuleBase" id="RU361156"/>
    </source>
</evidence>
<name>A0A8T0TA52_PANVG</name>
<dbReference type="FunFam" id="3.40.50.12670:FF:000002">
    <property type="entry name" value="Carboxypeptidase"/>
    <property type="match status" value="1"/>
</dbReference>
<comment type="similarity">
    <text evidence="1 7">Belongs to the peptidase S10 family.</text>
</comment>
<keyword evidence="5" id="KW-1015">Disulfide bond</keyword>
<dbReference type="FunFam" id="3.40.50.1820:FF:000013">
    <property type="entry name" value="Carboxypeptidase"/>
    <property type="match status" value="1"/>
</dbReference>
<dbReference type="Proteomes" id="UP000823388">
    <property type="component" value="Chromosome 4N"/>
</dbReference>
<dbReference type="AlphaFoldDB" id="A0A8T0TA52"/>
<protein>
    <recommendedName>
        <fullName evidence="7">Carboxypeptidase</fullName>
        <ecNumber evidence="7">3.4.16.-</ecNumber>
    </recommendedName>
</protein>
<evidence type="ECO:0000256" key="6">
    <source>
        <dbReference type="ARBA" id="ARBA00023180"/>
    </source>
</evidence>
<organism evidence="8 9">
    <name type="scientific">Panicum virgatum</name>
    <name type="common">Blackwell switchgrass</name>
    <dbReference type="NCBI Taxonomy" id="38727"/>
    <lineage>
        <taxon>Eukaryota</taxon>
        <taxon>Viridiplantae</taxon>
        <taxon>Streptophyta</taxon>
        <taxon>Embryophyta</taxon>
        <taxon>Tracheophyta</taxon>
        <taxon>Spermatophyta</taxon>
        <taxon>Magnoliopsida</taxon>
        <taxon>Liliopsida</taxon>
        <taxon>Poales</taxon>
        <taxon>Poaceae</taxon>
        <taxon>PACMAD clade</taxon>
        <taxon>Panicoideae</taxon>
        <taxon>Panicodae</taxon>
        <taxon>Paniceae</taxon>
        <taxon>Panicinae</taxon>
        <taxon>Panicum</taxon>
        <taxon>Panicum sect. Hiantes</taxon>
    </lineage>
</organism>
<feature type="signal peptide" evidence="7">
    <location>
        <begin position="1"/>
        <end position="21"/>
    </location>
</feature>
<keyword evidence="3 7" id="KW-0645">Protease</keyword>
<dbReference type="SUPFAM" id="SSF53474">
    <property type="entry name" value="alpha/beta-Hydrolases"/>
    <property type="match status" value="1"/>
</dbReference>
<dbReference type="FunFam" id="3.40.50.11320:FF:000006">
    <property type="entry name" value="Carboxypeptidase"/>
    <property type="match status" value="1"/>
</dbReference>
<dbReference type="EC" id="3.4.16.-" evidence="7"/>
<keyword evidence="2 7" id="KW-0121">Carboxypeptidase</keyword>
<gene>
    <name evidence="8" type="ORF">PVAP13_4NG169800</name>
</gene>
<dbReference type="PRINTS" id="PR00724">
    <property type="entry name" value="CRBOXYPTASEC"/>
</dbReference>
<keyword evidence="4 7" id="KW-0378">Hydrolase</keyword>
<reference evidence="8" key="1">
    <citation type="submission" date="2020-05" db="EMBL/GenBank/DDBJ databases">
        <title>WGS assembly of Panicum virgatum.</title>
        <authorList>
            <person name="Lovell J.T."/>
            <person name="Jenkins J."/>
            <person name="Shu S."/>
            <person name="Juenger T.E."/>
            <person name="Schmutz J."/>
        </authorList>
    </citation>
    <scope>NUCLEOTIDE SEQUENCE</scope>
    <source>
        <strain evidence="8">AP13</strain>
    </source>
</reference>
<dbReference type="EMBL" id="CM029044">
    <property type="protein sequence ID" value="KAG2606488.1"/>
    <property type="molecule type" value="Genomic_DNA"/>
</dbReference>
<dbReference type="InterPro" id="IPR033124">
    <property type="entry name" value="Ser_caboxypep_his_AS"/>
</dbReference>
<dbReference type="Pfam" id="PF00450">
    <property type="entry name" value="Peptidase_S10"/>
    <property type="match status" value="1"/>
</dbReference>
<dbReference type="PROSITE" id="PS00560">
    <property type="entry name" value="CARBOXYPEPT_SER_HIS"/>
    <property type="match status" value="1"/>
</dbReference>
<dbReference type="PANTHER" id="PTHR11802:SF394">
    <property type="entry name" value="CARBOXYPEPTIDASE"/>
    <property type="match status" value="1"/>
</dbReference>
<evidence type="ECO:0000256" key="3">
    <source>
        <dbReference type="ARBA" id="ARBA00022670"/>
    </source>
</evidence>
<dbReference type="PROSITE" id="PS00131">
    <property type="entry name" value="CARBOXYPEPT_SER_SER"/>
    <property type="match status" value="1"/>
</dbReference>
<dbReference type="GO" id="GO:0004185">
    <property type="term" value="F:serine-type carboxypeptidase activity"/>
    <property type="evidence" value="ECO:0007669"/>
    <property type="project" value="UniProtKB-UniRule"/>
</dbReference>
<evidence type="ECO:0000313" key="9">
    <source>
        <dbReference type="Proteomes" id="UP000823388"/>
    </source>
</evidence>
<keyword evidence="7" id="KW-0732">Signal</keyword>
<evidence type="ECO:0000256" key="4">
    <source>
        <dbReference type="ARBA" id="ARBA00022801"/>
    </source>
</evidence>
<dbReference type="GO" id="GO:0006508">
    <property type="term" value="P:proteolysis"/>
    <property type="evidence" value="ECO:0007669"/>
    <property type="project" value="UniProtKB-KW"/>
</dbReference>
<dbReference type="InterPro" id="IPR018202">
    <property type="entry name" value="Ser_caboxypep_ser_AS"/>
</dbReference>
<dbReference type="Gene3D" id="3.40.50.1820">
    <property type="entry name" value="alpha/beta hydrolase"/>
    <property type="match status" value="1"/>
</dbReference>
<keyword evidence="9" id="KW-1185">Reference proteome</keyword>
<dbReference type="InterPro" id="IPR029058">
    <property type="entry name" value="AB_hydrolase_fold"/>
</dbReference>
<feature type="chain" id="PRO_5035959389" description="Carboxypeptidase" evidence="7">
    <location>
        <begin position="22"/>
        <end position="484"/>
    </location>
</feature>
<comment type="caution">
    <text evidence="8">The sequence shown here is derived from an EMBL/GenBank/DDBJ whole genome shotgun (WGS) entry which is preliminary data.</text>
</comment>
<dbReference type="Gene3D" id="6.10.250.940">
    <property type="match status" value="1"/>
</dbReference>
<dbReference type="InterPro" id="IPR001563">
    <property type="entry name" value="Peptidase_S10"/>
</dbReference>
<dbReference type="Gene3D" id="3.40.50.11320">
    <property type="match status" value="1"/>
</dbReference>
<accession>A0A8T0TA52</accession>
<proteinExistence type="inferred from homology"/>
<evidence type="ECO:0000256" key="5">
    <source>
        <dbReference type="ARBA" id="ARBA00023157"/>
    </source>
</evidence>
<evidence type="ECO:0000256" key="2">
    <source>
        <dbReference type="ARBA" id="ARBA00022645"/>
    </source>
</evidence>
<sequence>MSPATLLVLLAVATGAWSAAAVRLHRGHDYERVFDRQEADRVEALPGQPSEVGFRQFAGYVTANESHGRALFYWFFEATHDVQNKPLVLWFNGGPGCSSVGYGALEELGPFLVQKGKPEISLNPYSWNKEANLLFVESPAGVGFSYTNTTKDLSQFGDELTATDAHGFLVNWFKRFPQFRGHDFYITGESYAGHYVPQLATKILEGNKKAHHKKDRINLKGIMIGNAAIDASSDDRGLADYAWDHAIISDELYGSIKKECTFPEDGPESGPCNQAWNEFFGSMRNIDIYSLYTPACTDTLTNASRSNSWKLAGTPLTRIHHGRPYNTYDPCADYHVVDYLNRGDVQAALHANVTGIPYAWTPCSDALTDWTDSASSTLPAIKGLVDAGLRVWVFSGDTDDRVPVTSTRYALRKLGLATVKEWREWFTSDQVGGYTVVYDGLTLVTIRGAGHMVPMIKPVQASQVFAHFLDGNELPATPVDATAA</sequence>
<evidence type="ECO:0000256" key="1">
    <source>
        <dbReference type="ARBA" id="ARBA00009431"/>
    </source>
</evidence>
<dbReference type="GO" id="GO:0005773">
    <property type="term" value="C:vacuole"/>
    <property type="evidence" value="ECO:0007669"/>
    <property type="project" value="TreeGrafter"/>
</dbReference>
<dbReference type="OrthoDB" id="443318at2759"/>
<dbReference type="PANTHER" id="PTHR11802">
    <property type="entry name" value="SERINE PROTEASE FAMILY S10 SERINE CARBOXYPEPTIDASE"/>
    <property type="match status" value="1"/>
</dbReference>
<keyword evidence="6" id="KW-0325">Glycoprotein</keyword>